<protein>
    <recommendedName>
        <fullName evidence="3">BAG domain-containing protein</fullName>
    </recommendedName>
</protein>
<dbReference type="Pfam" id="PF02179">
    <property type="entry name" value="BAG"/>
    <property type="match status" value="1"/>
</dbReference>
<feature type="compositionally biased region" description="Polar residues" evidence="2">
    <location>
        <begin position="44"/>
        <end position="54"/>
    </location>
</feature>
<dbReference type="GO" id="GO:0051087">
    <property type="term" value="F:protein-folding chaperone binding"/>
    <property type="evidence" value="ECO:0007669"/>
    <property type="project" value="InterPro"/>
</dbReference>
<dbReference type="PROSITE" id="PS51035">
    <property type="entry name" value="BAG"/>
    <property type="match status" value="1"/>
</dbReference>
<dbReference type="GO" id="GO:0005634">
    <property type="term" value="C:nucleus"/>
    <property type="evidence" value="ECO:0007669"/>
    <property type="project" value="TreeGrafter"/>
</dbReference>
<evidence type="ECO:0000259" key="3">
    <source>
        <dbReference type="PROSITE" id="PS51035"/>
    </source>
</evidence>
<dbReference type="PANTHER" id="PTHR12329">
    <property type="entry name" value="BCL2-ASSOCIATED ATHANOGENE"/>
    <property type="match status" value="1"/>
</dbReference>
<dbReference type="InterPro" id="IPR003103">
    <property type="entry name" value="BAG_domain"/>
</dbReference>
<dbReference type="Gene3D" id="1.20.58.120">
    <property type="entry name" value="BAG domain"/>
    <property type="match status" value="1"/>
</dbReference>
<keyword evidence="1" id="KW-0143">Chaperone</keyword>
<evidence type="ECO:0000313" key="4">
    <source>
        <dbReference type="EMBL" id="KAK9508689.1"/>
    </source>
</evidence>
<feature type="compositionally biased region" description="Basic and acidic residues" evidence="2">
    <location>
        <begin position="59"/>
        <end position="115"/>
    </location>
</feature>
<sequence>MSFSFRDRPTLRERLRGKSGDEIMEELKQSLDQDRKTFFESRPNWKQSPASSAFSKGFPFDDDRMPGKSKIQDHLDDLAQRHPEFAEQLKGWSDLERKPEGFERQEEEEKREEPGPLRSGNLRNTVPDMQASQSLDETDRGQRSQSAPPEAKHGPSGQFVSKVDISGKEDKQNVPSASQESSPAPPPQPQQKVFHIPIYVEGRDEPILPKEATEGNTPCKQNRKPMNTTGGKNHRIPVIHETKKDAQPQTQSKPQPQPQQSPPPPPPPPPPTAQQQPPEQPVSKDPLSQVALVQKEVDALKERVSAFKGQSKSDKEYIYLDEMLTRNLLKLDNIDTEGKEEVRTARKEVIKRIQECISQLEAAPTINSSALVPVNEEPPCKTEEVSSTTTDSPQEKMEVSESNSAS</sequence>
<keyword evidence="5" id="KW-1185">Reference proteome</keyword>
<feature type="compositionally biased region" description="Basic and acidic residues" evidence="2">
    <location>
        <begin position="201"/>
        <end position="213"/>
    </location>
</feature>
<feature type="region of interest" description="Disordered" evidence="2">
    <location>
        <begin position="369"/>
        <end position="406"/>
    </location>
</feature>
<dbReference type="GO" id="GO:0050821">
    <property type="term" value="P:protein stabilization"/>
    <property type="evidence" value="ECO:0007669"/>
    <property type="project" value="TreeGrafter"/>
</dbReference>
<dbReference type="Proteomes" id="UP001461498">
    <property type="component" value="Unassembled WGS sequence"/>
</dbReference>
<dbReference type="InterPro" id="IPR036533">
    <property type="entry name" value="BAG_dom_sf"/>
</dbReference>
<dbReference type="PANTHER" id="PTHR12329:SF5">
    <property type="entry name" value="STARVIN, ISOFORM E"/>
    <property type="match status" value="1"/>
</dbReference>
<dbReference type="InterPro" id="IPR039773">
    <property type="entry name" value="BAG_chaperone_regulator"/>
</dbReference>
<dbReference type="AlphaFoldDB" id="A0AAW1DJQ2"/>
<accession>A0AAW1DJQ2</accession>
<evidence type="ECO:0000313" key="5">
    <source>
        <dbReference type="Proteomes" id="UP001461498"/>
    </source>
</evidence>
<dbReference type="EMBL" id="JAPXFL010000003">
    <property type="protein sequence ID" value="KAK9508689.1"/>
    <property type="molecule type" value="Genomic_DNA"/>
</dbReference>
<dbReference type="SUPFAM" id="SSF63491">
    <property type="entry name" value="BAG domain"/>
    <property type="match status" value="1"/>
</dbReference>
<dbReference type="GO" id="GO:0000774">
    <property type="term" value="F:adenyl-nucleotide exchange factor activity"/>
    <property type="evidence" value="ECO:0007669"/>
    <property type="project" value="TreeGrafter"/>
</dbReference>
<name>A0AAW1DJQ2_9HEMI</name>
<comment type="caution">
    <text evidence="4">The sequence shown here is derived from an EMBL/GenBank/DDBJ whole genome shotgun (WGS) entry which is preliminary data.</text>
</comment>
<evidence type="ECO:0000256" key="1">
    <source>
        <dbReference type="ARBA" id="ARBA00023186"/>
    </source>
</evidence>
<proteinExistence type="predicted"/>
<dbReference type="SMART" id="SM00264">
    <property type="entry name" value="BAG"/>
    <property type="match status" value="1"/>
</dbReference>
<evidence type="ECO:0000256" key="2">
    <source>
        <dbReference type="SAM" id="MobiDB-lite"/>
    </source>
</evidence>
<feature type="domain" description="BAG" evidence="3">
    <location>
        <begin position="289"/>
        <end position="364"/>
    </location>
</feature>
<feature type="compositionally biased region" description="Polar residues" evidence="2">
    <location>
        <begin position="214"/>
        <end position="231"/>
    </location>
</feature>
<feature type="region of interest" description="Disordered" evidence="2">
    <location>
        <begin position="1"/>
        <end position="22"/>
    </location>
</feature>
<dbReference type="GO" id="GO:0016020">
    <property type="term" value="C:membrane"/>
    <property type="evidence" value="ECO:0007669"/>
    <property type="project" value="TreeGrafter"/>
</dbReference>
<feature type="compositionally biased region" description="Pro residues" evidence="2">
    <location>
        <begin position="255"/>
        <end position="272"/>
    </location>
</feature>
<feature type="region of interest" description="Disordered" evidence="2">
    <location>
        <begin position="38"/>
        <end position="288"/>
    </location>
</feature>
<reference evidence="4 5" key="1">
    <citation type="submission" date="2022-12" db="EMBL/GenBank/DDBJ databases">
        <title>Chromosome-level genome assembly of true bugs.</title>
        <authorList>
            <person name="Ma L."/>
            <person name="Li H."/>
        </authorList>
    </citation>
    <scope>NUCLEOTIDE SEQUENCE [LARGE SCALE GENOMIC DNA]</scope>
    <source>
        <strain evidence="4">Lab_2022b</strain>
    </source>
</reference>
<dbReference type="GO" id="GO:0005829">
    <property type="term" value="C:cytosol"/>
    <property type="evidence" value="ECO:0007669"/>
    <property type="project" value="TreeGrafter"/>
</dbReference>
<organism evidence="4 5">
    <name type="scientific">Rhynocoris fuscipes</name>
    <dbReference type="NCBI Taxonomy" id="488301"/>
    <lineage>
        <taxon>Eukaryota</taxon>
        <taxon>Metazoa</taxon>
        <taxon>Ecdysozoa</taxon>
        <taxon>Arthropoda</taxon>
        <taxon>Hexapoda</taxon>
        <taxon>Insecta</taxon>
        <taxon>Pterygota</taxon>
        <taxon>Neoptera</taxon>
        <taxon>Paraneoptera</taxon>
        <taxon>Hemiptera</taxon>
        <taxon>Heteroptera</taxon>
        <taxon>Panheteroptera</taxon>
        <taxon>Cimicomorpha</taxon>
        <taxon>Reduviidae</taxon>
        <taxon>Harpactorinae</taxon>
        <taxon>Harpactorini</taxon>
        <taxon>Rhynocoris</taxon>
    </lineage>
</organism>
<gene>
    <name evidence="4" type="ORF">O3M35_006185</name>
</gene>